<dbReference type="GO" id="GO:0006508">
    <property type="term" value="P:proteolysis"/>
    <property type="evidence" value="ECO:0007669"/>
    <property type="project" value="UniProtKB-KW"/>
</dbReference>
<dbReference type="Gene3D" id="3.40.390.10">
    <property type="entry name" value="Collagenase (Catalytic Domain)"/>
    <property type="match status" value="1"/>
</dbReference>
<keyword evidence="2" id="KW-0645">Protease</keyword>
<dbReference type="Pfam" id="PF05572">
    <property type="entry name" value="Peptidase_M43"/>
    <property type="match status" value="1"/>
</dbReference>
<evidence type="ECO:0000313" key="13">
    <source>
        <dbReference type="EMBL" id="EAY29109.1"/>
    </source>
</evidence>
<evidence type="ECO:0000256" key="9">
    <source>
        <dbReference type="SAM" id="SignalP"/>
    </source>
</evidence>
<evidence type="ECO:0000313" key="14">
    <source>
        <dbReference type="Proteomes" id="UP000004095"/>
    </source>
</evidence>
<dbReference type="Pfam" id="PF20009">
    <property type="entry name" value="GEVED"/>
    <property type="match status" value="1"/>
</dbReference>
<evidence type="ECO:0000256" key="8">
    <source>
        <dbReference type="ARBA" id="ARBA00023157"/>
    </source>
</evidence>
<name>A1ZK83_MICM2</name>
<organism evidence="13 14">
    <name type="scientific">Microscilla marina ATCC 23134</name>
    <dbReference type="NCBI Taxonomy" id="313606"/>
    <lineage>
        <taxon>Bacteria</taxon>
        <taxon>Pseudomonadati</taxon>
        <taxon>Bacteroidota</taxon>
        <taxon>Cytophagia</taxon>
        <taxon>Cytophagales</taxon>
        <taxon>Microscillaceae</taxon>
        <taxon>Microscilla</taxon>
    </lineage>
</organism>
<evidence type="ECO:0000256" key="3">
    <source>
        <dbReference type="ARBA" id="ARBA00022723"/>
    </source>
</evidence>
<dbReference type="EMBL" id="AAWS01000012">
    <property type="protein sequence ID" value="EAY29109.1"/>
    <property type="molecule type" value="Genomic_DNA"/>
</dbReference>
<dbReference type="eggNOG" id="COG3227">
    <property type="taxonomic scope" value="Bacteria"/>
</dbReference>
<evidence type="ECO:0000256" key="4">
    <source>
        <dbReference type="ARBA" id="ARBA00022729"/>
    </source>
</evidence>
<evidence type="ECO:0000259" key="10">
    <source>
        <dbReference type="Pfam" id="PF05572"/>
    </source>
</evidence>
<dbReference type="PANTHER" id="PTHR47466">
    <property type="match status" value="1"/>
</dbReference>
<proteinExistence type="inferred from homology"/>
<evidence type="ECO:0000259" key="12">
    <source>
        <dbReference type="Pfam" id="PF20009"/>
    </source>
</evidence>
<dbReference type="InterPro" id="IPR026444">
    <property type="entry name" value="Secre_tail"/>
</dbReference>
<keyword evidence="4 9" id="KW-0732">Signal</keyword>
<dbReference type="InterPro" id="IPR045474">
    <property type="entry name" value="GEVED"/>
</dbReference>
<comment type="similarity">
    <text evidence="1">Belongs to the peptidase M43B family.</text>
</comment>
<evidence type="ECO:0000256" key="5">
    <source>
        <dbReference type="ARBA" id="ARBA00022801"/>
    </source>
</evidence>
<dbReference type="AlphaFoldDB" id="A1ZK83"/>
<dbReference type="NCBIfam" id="TIGR04183">
    <property type="entry name" value="Por_Secre_tail"/>
    <property type="match status" value="1"/>
</dbReference>
<dbReference type="Pfam" id="PF18962">
    <property type="entry name" value="Por_Secre_tail"/>
    <property type="match status" value="1"/>
</dbReference>
<dbReference type="eggNOG" id="COG3291">
    <property type="taxonomic scope" value="Bacteria"/>
</dbReference>
<accession>A1ZK83</accession>
<keyword evidence="3" id="KW-0479">Metal-binding</keyword>
<dbReference type="GO" id="GO:0008237">
    <property type="term" value="F:metallopeptidase activity"/>
    <property type="evidence" value="ECO:0007669"/>
    <property type="project" value="UniProtKB-KW"/>
</dbReference>
<dbReference type="RefSeq" id="WP_002696688.1">
    <property type="nucleotide sequence ID" value="NZ_AAWS01000012.1"/>
</dbReference>
<dbReference type="GO" id="GO:0046872">
    <property type="term" value="F:metal ion binding"/>
    <property type="evidence" value="ECO:0007669"/>
    <property type="project" value="UniProtKB-KW"/>
</dbReference>
<dbReference type="OrthoDB" id="1521709at2"/>
<evidence type="ECO:0000256" key="2">
    <source>
        <dbReference type="ARBA" id="ARBA00022670"/>
    </source>
</evidence>
<evidence type="ECO:0000256" key="1">
    <source>
        <dbReference type="ARBA" id="ARBA00008721"/>
    </source>
</evidence>
<keyword evidence="8" id="KW-1015">Disulfide bond</keyword>
<evidence type="ECO:0000256" key="6">
    <source>
        <dbReference type="ARBA" id="ARBA00022833"/>
    </source>
</evidence>
<dbReference type="SUPFAM" id="SSF55486">
    <property type="entry name" value="Metalloproteases ('zincins'), catalytic domain"/>
    <property type="match status" value="1"/>
</dbReference>
<feature type="domain" description="Peptidase M43 pregnancy-associated plasma-A" evidence="10">
    <location>
        <begin position="168"/>
        <end position="317"/>
    </location>
</feature>
<sequence>MKTFIVKLWAATLLSYLFVAMPAQAQNQRQNNESCLYQQTATPNSKAFEGALQQYFRSRTNEAHRVTKQQKAAGNPRYVIPVVFHIYGTEWKGNSGKVYPVNDAIVKEALEAVNANFKGGNDPVNPRFQSIEGRMDVEFRLAQIDPKGNTTTGIIYHEYQEGFALNGTRDKDIARYAWNNFKYMNVHIQLILKSGSTTNSGTAWLPSTGMSEEGTARVVYNGKYLLYTPPASSLTHEFGHFLGLEHTFKGGCTRGEGDKVSDTPATTGGEVSGDCSVNTDLQNCFNEFINVQNHMDYNPCEAMFTQGQVTRMEGFLDLHEARKTLWANDNLIATGTVTMPANRRVVFTYQQITDSDQDKYLNLVEHFDNDGKILNKRKIKAEGVQFARLGALQQGVHYAVSGVPAGLTVNINVIDQTMAEISLAGKANQHNKANSTNFTVTLLNPAIIGGVSQLTHVTGTYTIDFLEAYGRYYEVFSKHIEMGYTTPNRLPQNSSFESFAIGGKFSVLLRNFDGDQVTLDNYETNLEVLCNTNTKQVRVLSENTTISATSAGTWQGRAGVTDQLPIITSPGYTAWRGKTAYAAIRIPTINNSYLYGWLLLEASADGSYVKGIAYGLREKPGASMTTTITKPMVVYYNDRFVEAKTNDGAMANDILVELKNASFANRGVLTSGTHYTIKNVPAGLIFEVNVLDSKRARLKMKGNSTYQGHSANQGWDYRNNIELEFLNAAFTSGNAATIIASKYTLNMEFLGKSFIKTLENEVMDLNQGSPNSANFSLLTSHQSLSRAQVTYQLQLYKTGQSSVPGLKFISWRKDAIANDNYELTPLGYGIKIGPSSSWKKGRQYHLGRGQHMIDSDVYQAWRGKRQYIGIRFQRSGRMHYGWIEMKVSSDGKVLQFLSCAVSAIPDQSIVAGTLLSADDRVYCTAKGNNGPEAITKVQLGAINNSSDRGAIGYQDYRYISTTVARNSSHNLRVEIEGYRDGSDDEMYAWVDWNQDGDFDDSGETIAMNKTGNLVAVATVTIPANAVLGSTNMRIKVSYRSTTACGSFSYGEVEDYTLNIALGTTANTRAANRAEGNDLVVFAYPNPVKKGGTLYLKVNTNTTQKGAVNIKVIDLLGNVIDRANSKEEKKNEKLIKINTANYKAGIYLLRTTLGETVHTMRFVVK</sequence>
<keyword evidence="14" id="KW-1185">Reference proteome</keyword>
<feature type="domain" description="GEVED" evidence="12">
    <location>
        <begin position="986"/>
        <end position="1058"/>
    </location>
</feature>
<evidence type="ECO:0000259" key="11">
    <source>
        <dbReference type="Pfam" id="PF18962"/>
    </source>
</evidence>
<keyword evidence="5" id="KW-0378">Hydrolase</keyword>
<dbReference type="PANTHER" id="PTHR47466:SF1">
    <property type="entry name" value="METALLOPROTEASE MEP1 (AFU_ORTHOLOGUE AFUA_1G07730)-RELATED"/>
    <property type="match status" value="1"/>
</dbReference>
<reference evidence="13 14" key="1">
    <citation type="submission" date="2007-01" db="EMBL/GenBank/DDBJ databases">
        <authorList>
            <person name="Haygood M."/>
            <person name="Podell S."/>
            <person name="Anderson C."/>
            <person name="Hopkinson B."/>
            <person name="Roe K."/>
            <person name="Barbeau K."/>
            <person name="Gaasterland T."/>
            <person name="Ferriera S."/>
            <person name="Johnson J."/>
            <person name="Kravitz S."/>
            <person name="Beeson K."/>
            <person name="Sutton G."/>
            <person name="Rogers Y.-H."/>
            <person name="Friedman R."/>
            <person name="Frazier M."/>
            <person name="Venter J.C."/>
        </authorList>
    </citation>
    <scope>NUCLEOTIDE SEQUENCE [LARGE SCALE GENOMIC DNA]</scope>
    <source>
        <strain evidence="13 14">ATCC 23134</strain>
    </source>
</reference>
<feature type="signal peptide" evidence="9">
    <location>
        <begin position="1"/>
        <end position="25"/>
    </location>
</feature>
<feature type="chain" id="PRO_5002641673" evidence="9">
    <location>
        <begin position="26"/>
        <end position="1164"/>
    </location>
</feature>
<dbReference type="InterPro" id="IPR024079">
    <property type="entry name" value="MetalloPept_cat_dom_sf"/>
</dbReference>
<protein>
    <submittedName>
        <fullName evidence="13">Collagenase, putative</fullName>
    </submittedName>
</protein>
<dbReference type="InterPro" id="IPR008754">
    <property type="entry name" value="Peptidase_M43"/>
</dbReference>
<keyword evidence="7" id="KW-0482">Metalloprotease</keyword>
<evidence type="ECO:0000256" key="7">
    <source>
        <dbReference type="ARBA" id="ARBA00023049"/>
    </source>
</evidence>
<gene>
    <name evidence="13" type="ORF">M23134_02300</name>
</gene>
<feature type="domain" description="Secretion system C-terminal sorting" evidence="11">
    <location>
        <begin position="1083"/>
        <end position="1162"/>
    </location>
</feature>
<keyword evidence="6" id="KW-0862">Zinc</keyword>
<dbReference type="Proteomes" id="UP000004095">
    <property type="component" value="Unassembled WGS sequence"/>
</dbReference>
<comment type="caution">
    <text evidence="13">The sequence shown here is derived from an EMBL/GenBank/DDBJ whole genome shotgun (WGS) entry which is preliminary data.</text>
</comment>